<keyword evidence="3" id="KW-1185">Reference proteome</keyword>
<dbReference type="PANTHER" id="PTHR48079:SF6">
    <property type="entry name" value="NAD(P)-BINDING DOMAIN-CONTAINING PROTEIN-RELATED"/>
    <property type="match status" value="1"/>
</dbReference>
<dbReference type="GO" id="GO:0005737">
    <property type="term" value="C:cytoplasm"/>
    <property type="evidence" value="ECO:0007669"/>
    <property type="project" value="TreeGrafter"/>
</dbReference>
<evidence type="ECO:0000259" key="1">
    <source>
        <dbReference type="Pfam" id="PF13460"/>
    </source>
</evidence>
<dbReference type="InterPro" id="IPR051783">
    <property type="entry name" value="NAD(P)-dependent_oxidoreduct"/>
</dbReference>
<feature type="domain" description="NAD(P)-binding" evidence="1">
    <location>
        <begin position="15"/>
        <end position="181"/>
    </location>
</feature>
<dbReference type="PANTHER" id="PTHR48079">
    <property type="entry name" value="PROTEIN YEEZ"/>
    <property type="match status" value="1"/>
</dbReference>
<dbReference type="RefSeq" id="WP_169076868.1">
    <property type="nucleotide sequence ID" value="NZ_JABBXH010000010.1"/>
</dbReference>
<dbReference type="GO" id="GO:0004029">
    <property type="term" value="F:aldehyde dehydrogenase (NAD+) activity"/>
    <property type="evidence" value="ECO:0007669"/>
    <property type="project" value="TreeGrafter"/>
</dbReference>
<dbReference type="InterPro" id="IPR036291">
    <property type="entry name" value="NAD(P)-bd_dom_sf"/>
</dbReference>
<dbReference type="Gene3D" id="3.40.50.720">
    <property type="entry name" value="NAD(P)-binding Rossmann-like Domain"/>
    <property type="match status" value="1"/>
</dbReference>
<evidence type="ECO:0000313" key="2">
    <source>
        <dbReference type="EMBL" id="NMP33548.1"/>
    </source>
</evidence>
<dbReference type="EMBL" id="JABBXH010000010">
    <property type="protein sequence ID" value="NMP33548.1"/>
    <property type="molecule type" value="Genomic_DNA"/>
</dbReference>
<dbReference type="Proteomes" id="UP000568664">
    <property type="component" value="Unassembled WGS sequence"/>
</dbReference>
<dbReference type="Pfam" id="PF13460">
    <property type="entry name" value="NAD_binding_10"/>
    <property type="match status" value="1"/>
</dbReference>
<proteinExistence type="predicted"/>
<accession>A0A7Y0LFU7</accession>
<gene>
    <name evidence="2" type="ORF">HII17_18530</name>
</gene>
<protein>
    <submittedName>
        <fullName evidence="2">SDR family oxidoreductase</fullName>
    </submittedName>
</protein>
<organism evidence="2 3">
    <name type="scientific">Thalassotalea algicola</name>
    <dbReference type="NCBI Taxonomy" id="2716224"/>
    <lineage>
        <taxon>Bacteria</taxon>
        <taxon>Pseudomonadati</taxon>
        <taxon>Pseudomonadota</taxon>
        <taxon>Gammaproteobacteria</taxon>
        <taxon>Alteromonadales</taxon>
        <taxon>Colwelliaceae</taxon>
        <taxon>Thalassotalea</taxon>
    </lineage>
</organism>
<comment type="caution">
    <text evidence="2">The sequence shown here is derived from an EMBL/GenBank/DDBJ whole genome shotgun (WGS) entry which is preliminary data.</text>
</comment>
<sequence length="274" mass="30078">MNNLDNKHIAIVGCGWVGRALADQLVSQHIKVTATTTSDEKLSELRSLGCIAQKLLLPESQSQAFEWLSGVDTLMISITPRFKRGETNYPEKVAQLVANAEQHGVENIILLSSSGVYNGLVGEVDETTRLAITEQKVGLLHQAEHIVLNANTRGAVLRLAGLVGPKRHPARFMAGKTNLANANTPTNLVHLNDVLAAINLMLSDTSLTGIYNVVSDTHPSREQFYTLACQQQSLELPQFNEQQESALRVVKNDKIKQAGLSFEYPDLITWLQTT</sequence>
<name>A0A7Y0LFU7_9GAMM</name>
<dbReference type="CDD" id="cd05266">
    <property type="entry name" value="SDR_a4"/>
    <property type="match status" value="1"/>
</dbReference>
<dbReference type="InterPro" id="IPR016040">
    <property type="entry name" value="NAD(P)-bd_dom"/>
</dbReference>
<evidence type="ECO:0000313" key="3">
    <source>
        <dbReference type="Proteomes" id="UP000568664"/>
    </source>
</evidence>
<reference evidence="2 3" key="1">
    <citation type="submission" date="2020-04" db="EMBL/GenBank/DDBJ databases">
        <title>Thalassotalea sp. M1531, isolated from the surface of marine red alga.</title>
        <authorList>
            <person name="Pang L."/>
            <person name="Lu D.-C."/>
        </authorList>
    </citation>
    <scope>NUCLEOTIDE SEQUENCE [LARGE SCALE GENOMIC DNA]</scope>
    <source>
        <strain evidence="2 3">M1531</strain>
    </source>
</reference>
<dbReference type="AlphaFoldDB" id="A0A7Y0LFU7"/>
<dbReference type="SUPFAM" id="SSF51735">
    <property type="entry name" value="NAD(P)-binding Rossmann-fold domains"/>
    <property type="match status" value="1"/>
</dbReference>